<dbReference type="Pfam" id="PF07883">
    <property type="entry name" value="Cupin_2"/>
    <property type="match status" value="1"/>
</dbReference>
<comment type="caution">
    <text evidence="3">The sequence shown here is derived from an EMBL/GenBank/DDBJ whole genome shotgun (WGS) entry which is preliminary data.</text>
</comment>
<organism evidence="3 4">
    <name type="scientific">Phycicoccus avicenniae</name>
    <dbReference type="NCBI Taxonomy" id="2828860"/>
    <lineage>
        <taxon>Bacteria</taxon>
        <taxon>Bacillati</taxon>
        <taxon>Actinomycetota</taxon>
        <taxon>Actinomycetes</taxon>
        <taxon>Micrococcales</taxon>
        <taxon>Intrasporangiaceae</taxon>
        <taxon>Phycicoccus</taxon>
    </lineage>
</organism>
<feature type="domain" description="HTH cro/C1-type" evidence="2">
    <location>
        <begin position="13"/>
        <end position="67"/>
    </location>
</feature>
<dbReference type="InterPro" id="IPR014710">
    <property type="entry name" value="RmlC-like_jellyroll"/>
</dbReference>
<dbReference type="SUPFAM" id="SSF51182">
    <property type="entry name" value="RmlC-like cupins"/>
    <property type="match status" value="1"/>
</dbReference>
<dbReference type="InterPro" id="IPR011051">
    <property type="entry name" value="RmlC_Cupin_sf"/>
</dbReference>
<dbReference type="EMBL" id="JAGSNF010000001">
    <property type="protein sequence ID" value="MBR7741829.1"/>
    <property type="molecule type" value="Genomic_DNA"/>
</dbReference>
<dbReference type="PANTHER" id="PTHR46797:SF1">
    <property type="entry name" value="METHYLPHOSPHONATE SYNTHASE"/>
    <property type="match status" value="1"/>
</dbReference>
<accession>A0A941HZ43</accession>
<dbReference type="Proteomes" id="UP000677016">
    <property type="component" value="Unassembled WGS sequence"/>
</dbReference>
<dbReference type="Gene3D" id="1.10.260.40">
    <property type="entry name" value="lambda repressor-like DNA-binding domains"/>
    <property type="match status" value="1"/>
</dbReference>
<dbReference type="GO" id="GO:0003700">
    <property type="term" value="F:DNA-binding transcription factor activity"/>
    <property type="evidence" value="ECO:0007669"/>
    <property type="project" value="TreeGrafter"/>
</dbReference>
<dbReference type="CDD" id="cd02209">
    <property type="entry name" value="cupin_XRE_C"/>
    <property type="match status" value="1"/>
</dbReference>
<keyword evidence="1" id="KW-0238">DNA-binding</keyword>
<dbReference type="InterPro" id="IPR013096">
    <property type="entry name" value="Cupin_2"/>
</dbReference>
<keyword evidence="4" id="KW-1185">Reference proteome</keyword>
<dbReference type="InterPro" id="IPR050807">
    <property type="entry name" value="TransReg_Diox_bact_type"/>
</dbReference>
<evidence type="ECO:0000313" key="3">
    <source>
        <dbReference type="EMBL" id="MBR7741829.1"/>
    </source>
</evidence>
<dbReference type="GO" id="GO:0005829">
    <property type="term" value="C:cytosol"/>
    <property type="evidence" value="ECO:0007669"/>
    <property type="project" value="TreeGrafter"/>
</dbReference>
<gene>
    <name evidence="3" type="ORF">KC207_00785</name>
</gene>
<dbReference type="Pfam" id="PF13560">
    <property type="entry name" value="HTH_31"/>
    <property type="match status" value="1"/>
</dbReference>
<dbReference type="SMART" id="SM00530">
    <property type="entry name" value="HTH_XRE"/>
    <property type="match status" value="1"/>
</dbReference>
<evidence type="ECO:0000259" key="2">
    <source>
        <dbReference type="PROSITE" id="PS50943"/>
    </source>
</evidence>
<dbReference type="SUPFAM" id="SSF47413">
    <property type="entry name" value="lambda repressor-like DNA-binding domains"/>
    <property type="match status" value="1"/>
</dbReference>
<dbReference type="PROSITE" id="PS50943">
    <property type="entry name" value="HTH_CROC1"/>
    <property type="match status" value="1"/>
</dbReference>
<proteinExistence type="predicted"/>
<name>A0A941HZ43_9MICO</name>
<evidence type="ECO:0000313" key="4">
    <source>
        <dbReference type="Proteomes" id="UP000677016"/>
    </source>
</evidence>
<sequence>MTESEAAELGARVRELRGTAGLSMRELASRAGVSAGYISQIENGQANASLAVLRSIAEAFGIQWLELFGPAPKHGRLLRYDARPRLASEGGVVHYGITQPPVGNVEVLISVYAPGQGTGGPDYTHGDSQEICIVQRGCLRITVNGENHDLRAGDSIEYRTSSTHAILNVGPETAEAVWIVTPPSTGVGRTVAIPPTA</sequence>
<dbReference type="Gene3D" id="2.60.120.10">
    <property type="entry name" value="Jelly Rolls"/>
    <property type="match status" value="1"/>
</dbReference>
<dbReference type="PANTHER" id="PTHR46797">
    <property type="entry name" value="HTH-TYPE TRANSCRIPTIONAL REGULATOR"/>
    <property type="match status" value="1"/>
</dbReference>
<evidence type="ECO:0000256" key="1">
    <source>
        <dbReference type="ARBA" id="ARBA00023125"/>
    </source>
</evidence>
<dbReference type="GO" id="GO:0003677">
    <property type="term" value="F:DNA binding"/>
    <property type="evidence" value="ECO:0007669"/>
    <property type="project" value="UniProtKB-KW"/>
</dbReference>
<dbReference type="InterPro" id="IPR001387">
    <property type="entry name" value="Cro/C1-type_HTH"/>
</dbReference>
<dbReference type="AlphaFoldDB" id="A0A941HZ43"/>
<dbReference type="InterPro" id="IPR010982">
    <property type="entry name" value="Lambda_DNA-bd_dom_sf"/>
</dbReference>
<protein>
    <submittedName>
        <fullName evidence="3">Helix-turn-helix transcriptional regulator</fullName>
    </submittedName>
</protein>
<dbReference type="CDD" id="cd00093">
    <property type="entry name" value="HTH_XRE"/>
    <property type="match status" value="1"/>
</dbReference>
<reference evidence="3" key="1">
    <citation type="submission" date="2021-04" db="EMBL/GenBank/DDBJ databases">
        <title>Phycicoccus avicenniae sp. nov., a novel endophytic actinomycetes isolated from branch of Avicennia mariana.</title>
        <authorList>
            <person name="Tuo L."/>
        </authorList>
    </citation>
    <scope>NUCLEOTIDE SEQUENCE</scope>
    <source>
        <strain evidence="3">BSK3Z-2</strain>
    </source>
</reference>